<evidence type="ECO:0000313" key="22">
    <source>
        <dbReference type="EMBL" id="NYJ23745.1"/>
    </source>
</evidence>
<evidence type="ECO:0000256" key="9">
    <source>
        <dbReference type="ARBA" id="ARBA00022723"/>
    </source>
</evidence>
<keyword evidence="6 17" id="KW-0349">Heme</keyword>
<dbReference type="InterPro" id="IPR009056">
    <property type="entry name" value="Cyt_c-like_dom"/>
</dbReference>
<dbReference type="GO" id="GO:0005886">
    <property type="term" value="C:plasma membrane"/>
    <property type="evidence" value="ECO:0007669"/>
    <property type="project" value="UniProtKB-SubCell"/>
</dbReference>
<dbReference type="EC" id="7.1.1.8" evidence="2 17"/>
<dbReference type="Proteomes" id="UP000578352">
    <property type="component" value="Unassembled WGS sequence"/>
</dbReference>
<feature type="transmembrane region" description="Helical" evidence="17">
    <location>
        <begin position="262"/>
        <end position="281"/>
    </location>
</feature>
<dbReference type="Pfam" id="PF00034">
    <property type="entry name" value="Cytochrom_C"/>
    <property type="match status" value="1"/>
</dbReference>
<sequence>MRPRVPGTRKSSAAAPSRNTKAARKTGRRHPLATVALLAIGLGLTGGAYAAFTTTTASADTPQAQTATSSSVAQGEKLFQANCATCHGMDAQGTVNAPSLIGVGAAAVDFQVGTGRMPMQMQGPQAQEKPVQFSNEEVAALADYVASLAPGPSIPEQKYLDGKGNAANGAELFRINCAMCHNVAGAGGALTEGKYAPPLTGVSAKHIYEAMITGPQNMPVFNDLNISPQGKADIITYLKYIQNNPSPGGFELGSLGPVAEGLFLWIFGLGAIVALTVWITAKSN</sequence>
<evidence type="ECO:0000256" key="10">
    <source>
        <dbReference type="ARBA" id="ARBA00022737"/>
    </source>
</evidence>
<reference evidence="22 23" key="1">
    <citation type="submission" date="2020-07" db="EMBL/GenBank/DDBJ databases">
        <title>Sequencing the genomes of 1000 actinobacteria strains.</title>
        <authorList>
            <person name="Klenk H.-P."/>
        </authorList>
    </citation>
    <scope>NUCLEOTIDE SEQUENCE [LARGE SCALE GENOMIC DNA]</scope>
    <source>
        <strain evidence="22 23">DSM 15165</strain>
    </source>
</reference>
<keyword evidence="12 17" id="KW-0249">Electron transport</keyword>
<dbReference type="PIRSF" id="PIRSF000007">
    <property type="entry name" value="Ubiq_cycred_cyc"/>
    <property type="match status" value="1"/>
</dbReference>
<evidence type="ECO:0000256" key="18">
    <source>
        <dbReference type="PIRSR" id="PIRSR000007-50"/>
    </source>
</evidence>
<evidence type="ECO:0000256" key="8">
    <source>
        <dbReference type="ARBA" id="ARBA00022692"/>
    </source>
</evidence>
<feature type="binding site" description="axial binding residue" evidence="19">
    <location>
        <position position="181"/>
    </location>
    <ligand>
        <name>heme c</name>
        <dbReference type="ChEBI" id="CHEBI:61717"/>
        <label>2</label>
    </ligand>
    <ligandPart>
        <name>Fe</name>
        <dbReference type="ChEBI" id="CHEBI:18248"/>
    </ligandPart>
</feature>
<keyword evidence="10" id="KW-0677">Repeat</keyword>
<evidence type="ECO:0000256" key="5">
    <source>
        <dbReference type="ARBA" id="ARBA00022475"/>
    </source>
</evidence>
<feature type="binding site" description="covalent" evidence="18">
    <location>
        <position position="177"/>
    </location>
    <ligand>
        <name>heme c</name>
        <dbReference type="ChEBI" id="CHEBI:61717"/>
        <label>2</label>
    </ligand>
</feature>
<comment type="caution">
    <text evidence="22">The sequence shown here is derived from an EMBL/GenBank/DDBJ whole genome shotgun (WGS) entry which is preliminary data.</text>
</comment>
<feature type="binding site" description="axial binding residue" evidence="19">
    <location>
        <position position="87"/>
    </location>
    <ligand>
        <name>heme c</name>
        <dbReference type="ChEBI" id="CHEBI:61717"/>
        <label>1</label>
    </ligand>
    <ligandPart>
        <name>Fe</name>
        <dbReference type="ChEBI" id="CHEBI:18248"/>
    </ligandPart>
</feature>
<evidence type="ECO:0000256" key="19">
    <source>
        <dbReference type="PIRSR" id="PIRSR000007-51"/>
    </source>
</evidence>
<comment type="subcellular location">
    <subcellularLocation>
        <location evidence="1 17">Cell membrane</location>
        <topology evidence="1 17">Multi-pass membrane protein</topology>
    </subcellularLocation>
</comment>
<dbReference type="PANTHER" id="PTHR33751">
    <property type="entry name" value="CBB3-TYPE CYTOCHROME C OXIDASE SUBUNIT FIXP"/>
    <property type="match status" value="1"/>
</dbReference>
<dbReference type="GO" id="GO:0020037">
    <property type="term" value="F:heme binding"/>
    <property type="evidence" value="ECO:0007669"/>
    <property type="project" value="UniProtKB-UniRule"/>
</dbReference>
<keyword evidence="14 17" id="KW-0408">Iron</keyword>
<evidence type="ECO:0000256" key="16">
    <source>
        <dbReference type="ARBA" id="ARBA00029351"/>
    </source>
</evidence>
<keyword evidence="7 17" id="KW-0679">Respiratory chain</keyword>
<comment type="catalytic activity">
    <reaction evidence="16 17">
        <text>a quinol + 2 Fe(III)-[cytochrome c](out) = a quinone + 2 Fe(II)-[cytochrome c](out) + 2 H(+)(out)</text>
        <dbReference type="Rhea" id="RHEA:11484"/>
        <dbReference type="Rhea" id="RHEA-COMP:10350"/>
        <dbReference type="Rhea" id="RHEA-COMP:14399"/>
        <dbReference type="ChEBI" id="CHEBI:15378"/>
        <dbReference type="ChEBI" id="CHEBI:24646"/>
        <dbReference type="ChEBI" id="CHEBI:29033"/>
        <dbReference type="ChEBI" id="CHEBI:29034"/>
        <dbReference type="ChEBI" id="CHEBI:132124"/>
        <dbReference type="EC" id="7.1.1.8"/>
    </reaction>
</comment>
<evidence type="ECO:0000256" key="20">
    <source>
        <dbReference type="SAM" id="MobiDB-lite"/>
    </source>
</evidence>
<evidence type="ECO:0000256" key="4">
    <source>
        <dbReference type="ARBA" id="ARBA00022448"/>
    </source>
</evidence>
<accession>A0A853CZ13</accession>
<keyword evidence="11 17" id="KW-1278">Translocase</keyword>
<evidence type="ECO:0000256" key="12">
    <source>
        <dbReference type="ARBA" id="ARBA00022982"/>
    </source>
</evidence>
<dbReference type="PANTHER" id="PTHR33751:SF13">
    <property type="entry name" value="CYTOCHROME BC1 COMPLEX CYTOCHROME C SUBUNIT"/>
    <property type="match status" value="1"/>
</dbReference>
<name>A0A853CZ13_9MICO</name>
<evidence type="ECO:0000313" key="23">
    <source>
        <dbReference type="Proteomes" id="UP000578352"/>
    </source>
</evidence>
<evidence type="ECO:0000256" key="2">
    <source>
        <dbReference type="ARBA" id="ARBA00012951"/>
    </source>
</evidence>
<dbReference type="InterPro" id="IPR009152">
    <property type="entry name" value="bc1_cytC-su"/>
</dbReference>
<keyword evidence="4 17" id="KW-0813">Transport</keyword>
<feature type="domain" description="Cytochrome c" evidence="21">
    <location>
        <begin position="70"/>
        <end position="149"/>
    </location>
</feature>
<dbReference type="SUPFAM" id="SSF46626">
    <property type="entry name" value="Cytochrome c"/>
    <property type="match status" value="2"/>
</dbReference>
<evidence type="ECO:0000256" key="13">
    <source>
        <dbReference type="ARBA" id="ARBA00022989"/>
    </source>
</evidence>
<dbReference type="PROSITE" id="PS51007">
    <property type="entry name" value="CYTC"/>
    <property type="match status" value="2"/>
</dbReference>
<keyword evidence="5 17" id="KW-1003">Cell membrane</keyword>
<dbReference type="Gene3D" id="1.10.760.10">
    <property type="entry name" value="Cytochrome c-like domain"/>
    <property type="match status" value="2"/>
</dbReference>
<keyword evidence="8 17" id="KW-0812">Transmembrane</keyword>
<comment type="subunit">
    <text evidence="17">The cytochrome bc1 complex is composed of a cytochrome b (QcrB), the Rieske iron-sulfur protein (QcrA) and a diheme cytochrome c (QcrC) subunit.</text>
</comment>
<dbReference type="GO" id="GO:0005506">
    <property type="term" value="F:iron ion binding"/>
    <property type="evidence" value="ECO:0007669"/>
    <property type="project" value="UniProtKB-UniRule"/>
</dbReference>
<evidence type="ECO:0000256" key="11">
    <source>
        <dbReference type="ARBA" id="ARBA00022967"/>
    </source>
</evidence>
<evidence type="ECO:0000256" key="6">
    <source>
        <dbReference type="ARBA" id="ARBA00022617"/>
    </source>
</evidence>
<keyword evidence="9 17" id="KW-0479">Metal-binding</keyword>
<evidence type="ECO:0000259" key="21">
    <source>
        <dbReference type="PROSITE" id="PS51007"/>
    </source>
</evidence>
<evidence type="ECO:0000256" key="3">
    <source>
        <dbReference type="ARBA" id="ARBA00017819"/>
    </source>
</evidence>
<evidence type="ECO:0000256" key="1">
    <source>
        <dbReference type="ARBA" id="ARBA00004651"/>
    </source>
</evidence>
<comment type="PTM">
    <text evidence="18">Binds 2 heme c groups covalently per subunit.</text>
</comment>
<evidence type="ECO:0000256" key="7">
    <source>
        <dbReference type="ARBA" id="ARBA00022660"/>
    </source>
</evidence>
<dbReference type="AlphaFoldDB" id="A0A853CZ13"/>
<keyword evidence="15 17" id="KW-0472">Membrane</keyword>
<proteinExistence type="predicted"/>
<comment type="caution">
    <text evidence="17">Lacks conserved residue(s) required for the propagation of feature annotation.</text>
</comment>
<feature type="binding site" description="covalent" evidence="18">
    <location>
        <position position="86"/>
    </location>
    <ligand>
        <name>heme c</name>
        <dbReference type="ChEBI" id="CHEBI:61717"/>
        <label>1</label>
    </ligand>
</feature>
<dbReference type="Pfam" id="PF13442">
    <property type="entry name" value="Cytochrome_CBB3"/>
    <property type="match status" value="1"/>
</dbReference>
<dbReference type="InterPro" id="IPR050597">
    <property type="entry name" value="Cytochrome_c_Oxidase_Subunit"/>
</dbReference>
<feature type="domain" description="Cytochrome c" evidence="21">
    <location>
        <begin position="164"/>
        <end position="242"/>
    </location>
</feature>
<dbReference type="RefSeq" id="WP_179605638.1">
    <property type="nucleotide sequence ID" value="NZ_BAABEH010000001.1"/>
</dbReference>
<feature type="binding site" description="covalent" evidence="18">
    <location>
        <position position="83"/>
    </location>
    <ligand>
        <name>heme c</name>
        <dbReference type="ChEBI" id="CHEBI:61717"/>
        <label>1</label>
    </ligand>
</feature>
<dbReference type="InterPro" id="IPR036909">
    <property type="entry name" value="Cyt_c-like_dom_sf"/>
</dbReference>
<protein>
    <recommendedName>
        <fullName evidence="3 17">Cytochrome bc1 complex cytochrome c subunit</fullName>
        <ecNumber evidence="2 17">7.1.1.8</ecNumber>
    </recommendedName>
</protein>
<evidence type="ECO:0000256" key="17">
    <source>
        <dbReference type="PIRNR" id="PIRNR000007"/>
    </source>
</evidence>
<dbReference type="GO" id="GO:0008121">
    <property type="term" value="F:quinol-cytochrome-c reductase activity"/>
    <property type="evidence" value="ECO:0007669"/>
    <property type="project" value="UniProtKB-UniRule"/>
</dbReference>
<organism evidence="22 23">
    <name type="scientific">Leifsonia shinshuensis</name>
    <dbReference type="NCBI Taxonomy" id="150026"/>
    <lineage>
        <taxon>Bacteria</taxon>
        <taxon>Bacillati</taxon>
        <taxon>Actinomycetota</taxon>
        <taxon>Actinomycetes</taxon>
        <taxon>Micrococcales</taxon>
        <taxon>Microbacteriaceae</taxon>
        <taxon>Leifsonia</taxon>
    </lineage>
</organism>
<evidence type="ECO:0000256" key="15">
    <source>
        <dbReference type="ARBA" id="ARBA00023136"/>
    </source>
</evidence>
<dbReference type="EMBL" id="JACCFL010000001">
    <property type="protein sequence ID" value="NYJ23745.1"/>
    <property type="molecule type" value="Genomic_DNA"/>
</dbReference>
<keyword evidence="13 17" id="KW-1133">Transmembrane helix</keyword>
<evidence type="ECO:0000256" key="14">
    <source>
        <dbReference type="ARBA" id="ARBA00023004"/>
    </source>
</evidence>
<gene>
    <name evidence="22" type="ORF">HNR13_002032</name>
</gene>
<feature type="binding site" description="covalent" evidence="18">
    <location>
        <position position="180"/>
    </location>
    <ligand>
        <name>heme c</name>
        <dbReference type="ChEBI" id="CHEBI:61717"/>
        <label>2</label>
    </ligand>
</feature>
<feature type="region of interest" description="Disordered" evidence="20">
    <location>
        <begin position="1"/>
        <end position="29"/>
    </location>
</feature>